<dbReference type="OrthoDB" id="9806994at2"/>
<dbReference type="Pfam" id="PF12728">
    <property type="entry name" value="HTH_17"/>
    <property type="match status" value="1"/>
</dbReference>
<accession>A0A023D901</accession>
<dbReference type="AlphaFoldDB" id="A0A023D901"/>
<dbReference type="InterPro" id="IPR009061">
    <property type="entry name" value="DNA-bd_dom_put_sf"/>
</dbReference>
<evidence type="ECO:0000313" key="2">
    <source>
        <dbReference type="EMBL" id="GAJ30608.1"/>
    </source>
</evidence>
<sequence>MQTAQATVDRRPEKRFVMTPEAARLVGLSPRTLETFRCRGSGPVFRKIGGRVLYATDDLQAWLDRAACRSTSEDRYEAALAASRAWRARS</sequence>
<reference evidence="2 3" key="2">
    <citation type="journal article" date="2014" name="FEMS Microbiol. Lett.">
        <title>Draft genomic DNA sequence of the facultatively methylotrophic bacterium Acidomonas methanolica type strain MB58.</title>
        <authorList>
            <person name="Higashiura N."/>
            <person name="Hadano H."/>
            <person name="Hirakawa H."/>
            <person name="Matsutani M."/>
            <person name="Takabe S."/>
            <person name="Matsushita K."/>
            <person name="Azuma Y."/>
        </authorList>
    </citation>
    <scope>NUCLEOTIDE SEQUENCE [LARGE SCALE GENOMIC DNA]</scope>
    <source>
        <strain evidence="2 3">MB58</strain>
    </source>
</reference>
<dbReference type="SUPFAM" id="SSF46955">
    <property type="entry name" value="Putative DNA-binding domain"/>
    <property type="match status" value="1"/>
</dbReference>
<dbReference type="Proteomes" id="UP000019760">
    <property type="component" value="Unassembled WGS sequence"/>
</dbReference>
<evidence type="ECO:0000313" key="3">
    <source>
        <dbReference type="Proteomes" id="UP000019760"/>
    </source>
</evidence>
<comment type="caution">
    <text evidence="2">The sequence shown here is derived from an EMBL/GenBank/DDBJ whole genome shotgun (WGS) entry which is preliminary data.</text>
</comment>
<proteinExistence type="predicted"/>
<keyword evidence="3" id="KW-1185">Reference proteome</keyword>
<organism evidence="2 3">
    <name type="scientific">Acidomonas methanolica NBRC 104435</name>
    <dbReference type="NCBI Taxonomy" id="1231351"/>
    <lineage>
        <taxon>Bacteria</taxon>
        <taxon>Pseudomonadati</taxon>
        <taxon>Pseudomonadota</taxon>
        <taxon>Alphaproteobacteria</taxon>
        <taxon>Acetobacterales</taxon>
        <taxon>Acetobacteraceae</taxon>
        <taxon>Acidomonas</taxon>
    </lineage>
</organism>
<protein>
    <recommendedName>
        <fullName evidence="1">Helix-turn-helix domain-containing protein</fullName>
    </recommendedName>
</protein>
<dbReference type="InterPro" id="IPR041657">
    <property type="entry name" value="HTH_17"/>
</dbReference>
<dbReference type="RefSeq" id="WP_132127185.1">
    <property type="nucleotide sequence ID" value="NZ_BAND01000193.1"/>
</dbReference>
<gene>
    <name evidence="2" type="ORF">Amme_209_004</name>
</gene>
<reference evidence="3" key="1">
    <citation type="journal article" date="2014" name="FEMS Microbiol. Lett.">
        <title>Draft Genomic DNA Sequence of the Facultatively Methylotrophic Bacterium Acidomonas methanolica type strain MB58.</title>
        <authorList>
            <person name="Higashiura N."/>
            <person name="Hadano H."/>
            <person name="Hirakawa H."/>
            <person name="Matsutani M."/>
            <person name="Takabe S."/>
            <person name="Matsushita K."/>
            <person name="Azuma Y."/>
        </authorList>
    </citation>
    <scope>NUCLEOTIDE SEQUENCE [LARGE SCALE GENOMIC DNA]</scope>
    <source>
        <strain evidence="3">MB58</strain>
    </source>
</reference>
<feature type="domain" description="Helix-turn-helix" evidence="1">
    <location>
        <begin position="19"/>
        <end position="65"/>
    </location>
</feature>
<dbReference type="EMBL" id="BAND01000193">
    <property type="protein sequence ID" value="GAJ30608.1"/>
    <property type="molecule type" value="Genomic_DNA"/>
</dbReference>
<evidence type="ECO:0000259" key="1">
    <source>
        <dbReference type="Pfam" id="PF12728"/>
    </source>
</evidence>
<name>A0A023D901_ACIMT</name>